<keyword evidence="1" id="KW-0812">Transmembrane</keyword>
<reference evidence="2 3" key="1">
    <citation type="submission" date="2024-07" db="EMBL/GenBank/DDBJ databases">
        <title>Chromosome-level genome assembly of the water stick insect Ranatra chinensis (Heteroptera: Nepidae).</title>
        <authorList>
            <person name="Liu X."/>
        </authorList>
    </citation>
    <scope>NUCLEOTIDE SEQUENCE [LARGE SCALE GENOMIC DNA]</scope>
    <source>
        <strain evidence="2">Cailab_2021Rc</strain>
        <tissue evidence="2">Muscle</tissue>
    </source>
</reference>
<comment type="caution">
    <text evidence="2">The sequence shown here is derived from an EMBL/GenBank/DDBJ whole genome shotgun (WGS) entry which is preliminary data.</text>
</comment>
<proteinExistence type="predicted"/>
<accession>A0ABD0XZQ9</accession>
<protein>
    <recommendedName>
        <fullName evidence="4">Odorant receptor</fullName>
    </recommendedName>
</protein>
<keyword evidence="1" id="KW-0472">Membrane</keyword>
<gene>
    <name evidence="2" type="ORF">AAG570_004886</name>
</gene>
<keyword evidence="3" id="KW-1185">Reference proteome</keyword>
<evidence type="ECO:0000313" key="3">
    <source>
        <dbReference type="Proteomes" id="UP001558652"/>
    </source>
</evidence>
<sequence length="662" mass="72922">MVSRTLDGLIGYILWSTVEGAENFRLKGLDPINISRFGSNPTGRQPPRGFSARLLTTGLSLNGAVQTIILSPVIGDVTMLQPPQSEGTTAETCTEPDIVSVDMARLRRPSTSHSILSYGDIRSTPLRPMDKNGTYFLEAPLLAQIDTTVSLMSDSTRLTPPQSLCATLTFSLVVWCCSPKCSSTSLLSPIVVSHLSWVQVLCPDILWTGQFSQLYINYSIVDYFLPIWKNVIGKNVALMMQRRRISPETRKRDRSGRCDFSYRVGGYGSDREGADWEVLGVQLWCLRAVGMWGPPRGGGRRTRLALAAVVAALLAATTLALALGPQDAAGLADRSSSVELLTLTVSGIYKLGFYLYKEERFRSLLGVLRRVVEDGDGGDVGAVTARKFAVMYCVSGHVIVTFWCLAPLLDASITGTKVGLPVNGRSLADRGDDPGGVTPGVVFGLEYLLHCLTLFCSAHIYLACDVLFFSVLHAVGLRLQEVNASLRRIGTYSQVDDENTALRACYQHHSDIMDGTGNGKGRTHRHPTIDLRKTSSVQRRYARKESLLEVVRGSLEAPGVGRAIYEFVCWERLGEHLCSVLLSIRATELKETRARMDRGPLRNYEWKHSETPKSLSPGRHEKLLTGWEKLFRPLLVSDMLHAIVSLSFAILHMSVSSVIVFR</sequence>
<name>A0ABD0XZQ9_9HEMI</name>
<dbReference type="AlphaFoldDB" id="A0ABD0XZQ9"/>
<feature type="transmembrane region" description="Helical" evidence="1">
    <location>
        <begin position="639"/>
        <end position="661"/>
    </location>
</feature>
<dbReference type="EMBL" id="JBFDAA010000017">
    <property type="protein sequence ID" value="KAL1116412.1"/>
    <property type="molecule type" value="Genomic_DNA"/>
</dbReference>
<evidence type="ECO:0000256" key="1">
    <source>
        <dbReference type="SAM" id="Phobius"/>
    </source>
</evidence>
<dbReference type="Proteomes" id="UP001558652">
    <property type="component" value="Unassembled WGS sequence"/>
</dbReference>
<organism evidence="2 3">
    <name type="scientific">Ranatra chinensis</name>
    <dbReference type="NCBI Taxonomy" id="642074"/>
    <lineage>
        <taxon>Eukaryota</taxon>
        <taxon>Metazoa</taxon>
        <taxon>Ecdysozoa</taxon>
        <taxon>Arthropoda</taxon>
        <taxon>Hexapoda</taxon>
        <taxon>Insecta</taxon>
        <taxon>Pterygota</taxon>
        <taxon>Neoptera</taxon>
        <taxon>Paraneoptera</taxon>
        <taxon>Hemiptera</taxon>
        <taxon>Heteroptera</taxon>
        <taxon>Panheteroptera</taxon>
        <taxon>Nepomorpha</taxon>
        <taxon>Nepidae</taxon>
        <taxon>Ranatrinae</taxon>
        <taxon>Ranatra</taxon>
    </lineage>
</organism>
<evidence type="ECO:0000313" key="2">
    <source>
        <dbReference type="EMBL" id="KAL1116412.1"/>
    </source>
</evidence>
<keyword evidence="1" id="KW-1133">Transmembrane helix</keyword>
<evidence type="ECO:0008006" key="4">
    <source>
        <dbReference type="Google" id="ProtNLM"/>
    </source>
</evidence>